<gene>
    <name evidence="3" type="ordered locus">BN6_48380</name>
</gene>
<dbReference type="PATRIC" id="fig|1179773.3.peg.4853"/>
<organism evidence="3 4">
    <name type="scientific">Saccharothrix espanaensis (strain ATCC 51144 / DSM 44229 / JCM 9112 / NBRC 15066 / NRRL 15764)</name>
    <dbReference type="NCBI Taxonomy" id="1179773"/>
    <lineage>
        <taxon>Bacteria</taxon>
        <taxon>Bacillati</taxon>
        <taxon>Actinomycetota</taxon>
        <taxon>Actinomycetes</taxon>
        <taxon>Pseudonocardiales</taxon>
        <taxon>Pseudonocardiaceae</taxon>
        <taxon>Saccharothrix</taxon>
    </lineage>
</organism>
<proteinExistence type="predicted"/>
<dbReference type="BioCyc" id="SESP1179773:BN6_RS23405-MONOMER"/>
<dbReference type="KEGG" id="sesp:BN6_48380"/>
<dbReference type="SUPFAM" id="SSF54427">
    <property type="entry name" value="NTF2-like"/>
    <property type="match status" value="1"/>
</dbReference>
<evidence type="ECO:0000259" key="2">
    <source>
        <dbReference type="Pfam" id="PF14534"/>
    </source>
</evidence>
<name>K0JWD2_SACES</name>
<dbReference type="AlphaFoldDB" id="K0JWD2"/>
<evidence type="ECO:0000313" key="4">
    <source>
        <dbReference type="Proteomes" id="UP000006281"/>
    </source>
</evidence>
<dbReference type="InterPro" id="IPR027843">
    <property type="entry name" value="DUF4440"/>
</dbReference>
<keyword evidence="4" id="KW-1185">Reference proteome</keyword>
<dbReference type="Gene3D" id="3.10.450.50">
    <property type="match status" value="1"/>
</dbReference>
<reference evidence="3 4" key="1">
    <citation type="journal article" date="2012" name="BMC Genomics">
        <title>Complete genome sequence of Saccharothrix espanaensis DSM 44229T and comparison to the other completely sequenced Pseudonocardiaceae.</title>
        <authorList>
            <person name="Strobel T."/>
            <person name="Al-Dilaimi A."/>
            <person name="Blom J."/>
            <person name="Gessner A."/>
            <person name="Kalinowski J."/>
            <person name="Luzhetska M."/>
            <person name="Puhler A."/>
            <person name="Szczepanowski R."/>
            <person name="Bechthold A."/>
            <person name="Ruckert C."/>
        </authorList>
    </citation>
    <scope>NUCLEOTIDE SEQUENCE [LARGE SCALE GENOMIC DNA]</scope>
    <source>
        <strain evidence="4">ATCC 51144 / DSM 44229 / JCM 9112 / NBRC 15066 / NRRL 15764</strain>
    </source>
</reference>
<protein>
    <recommendedName>
        <fullName evidence="2">DUF4440 domain-containing protein</fullName>
    </recommendedName>
</protein>
<evidence type="ECO:0000256" key="1">
    <source>
        <dbReference type="SAM" id="MobiDB-lite"/>
    </source>
</evidence>
<dbReference type="Pfam" id="PF14534">
    <property type="entry name" value="DUF4440"/>
    <property type="match status" value="1"/>
</dbReference>
<dbReference type="Proteomes" id="UP000006281">
    <property type="component" value="Chromosome"/>
</dbReference>
<accession>K0JWD2</accession>
<feature type="domain" description="DUF4440" evidence="2">
    <location>
        <begin position="21"/>
        <end position="120"/>
    </location>
</feature>
<dbReference type="OrthoDB" id="4212466at2"/>
<dbReference type="EMBL" id="HE804045">
    <property type="protein sequence ID" value="CCH32110.1"/>
    <property type="molecule type" value="Genomic_DNA"/>
</dbReference>
<feature type="compositionally biased region" description="Low complexity" evidence="1">
    <location>
        <begin position="127"/>
        <end position="156"/>
    </location>
</feature>
<evidence type="ECO:0000313" key="3">
    <source>
        <dbReference type="EMBL" id="CCH32110.1"/>
    </source>
</evidence>
<sequence length="156" mass="16376">MNSGIGFDIPDDPHEQNDLFVRLFNHGDGSLYDSMYTPDGISNISGGPLTGEARTRFFKDFLAGGPKIDSKVVGAFTTGDTSLLFVDYHLDIPGESGEMVSVHGVCTDVLVRNADGEWRLAIDRPVPTGTPADPAVDPAVDPAADTAADTASAHAG</sequence>
<dbReference type="HOGENOM" id="CLU_137417_0_0_11"/>
<dbReference type="STRING" id="1179773.BN6_48380"/>
<dbReference type="eggNOG" id="COG4319">
    <property type="taxonomic scope" value="Bacteria"/>
</dbReference>
<dbReference type="RefSeq" id="WP_015102222.1">
    <property type="nucleotide sequence ID" value="NC_019673.1"/>
</dbReference>
<dbReference type="InterPro" id="IPR032710">
    <property type="entry name" value="NTF2-like_dom_sf"/>
</dbReference>
<feature type="region of interest" description="Disordered" evidence="1">
    <location>
        <begin position="123"/>
        <end position="156"/>
    </location>
</feature>